<keyword evidence="3" id="KW-0675">Receptor</keyword>
<dbReference type="SUPFAM" id="SSF52200">
    <property type="entry name" value="Toll/Interleukin receptor TIR domain"/>
    <property type="match status" value="1"/>
</dbReference>
<proteinExistence type="predicted"/>
<keyword evidence="1" id="KW-0472">Membrane</keyword>
<evidence type="ECO:0000313" key="3">
    <source>
        <dbReference type="EMBL" id="NMQ29044.1"/>
    </source>
</evidence>
<dbReference type="InterPro" id="IPR000157">
    <property type="entry name" value="TIR_dom"/>
</dbReference>
<dbReference type="Gene3D" id="3.40.50.10140">
    <property type="entry name" value="Toll/interleukin-1 receptor homology (TIR) domain"/>
    <property type="match status" value="1"/>
</dbReference>
<keyword evidence="1" id="KW-1133">Transmembrane helix</keyword>
<dbReference type="InterPro" id="IPR035897">
    <property type="entry name" value="Toll_tir_struct_dom_sf"/>
</dbReference>
<keyword evidence="1" id="KW-0812">Transmembrane</keyword>
<name>A0ABX1U1R2_9PROT</name>
<sequence length="932" mass="101992">MQSVAPAWLDPMREQLLPELQAAGLDLDLRSRLNIEAWIEAAHDRQLLSDDPRCAQGALRAIVSKSARDQQLFDQVFESWRQRWDHGVELLGSATATEPSPPPDQPRALLAVRWSLRSWLTLFVVLAVSGLAVHYGYKKWQEPQPQHLVVEAEKPPPALGKTIEVPTFTNIKSVAGPIEVAGQTEVQASPWLFGMHPAVYAALILALASAGWFVRRTRKAEIARITTGENLREQQVFARQLLPVSGERRAALRVAARRLRKPRPSERRDLDINASTRATASRGGLFSPVHRQATAMPEYLLLVDRAGRNDQQAHWAAAMARDLAAEGVTVALYEFDRDPRWVAPLHTRHRRGLGATQTFLPLACLGARHAGQGLIVLGDGHSFIEEASGELHDWLPGALAPWPRRVLMTPRPPASWGLAEDVIAGEGQPAHVDSFLVLPAQIEMLSAAARWFDERKVPEVDLLPGAPALLPAMLEEDIGRWVGREAPAATELVALVEQLRSFLGPTAYTWLAASAAYPYLSADLTAYLAHQLSEASPSAARSGAASSDARLLEARLVGIAQLPWCRLGMMPDWVRRALFLSLAPATRERVRAVLTRLFRAAGQDDIALGVSLGTVASDGAAPTRRQPHSLLRSFARRIGLAGVVANEPPDSPLRDVIYLGVLRGDFDTELTLDAGEDFARAVRSETGPRLTRNPLRWLAVLVVAEFYPVIWLKWWASGALPGEVAGVGRDFVQAWRTAHADVERFYAVIGNWFVRVGARLFGAEPVAAPAEQDGAPPSEASGTLVFLSYRRSEAAFAARALRERLVARLGLASVWDDRELPVGAGWQADIDAASVRALDRSKILVVFIGRNPFADDSRWQVQEIENALASGKPIMPVLLDGAAMPGSAALPPSIRQLTHYNAFPLQGDRLDADLDRLTDAIVRSVGERTNAK</sequence>
<dbReference type="EMBL" id="SPMY01000045">
    <property type="protein sequence ID" value="NMQ29044.1"/>
    <property type="molecule type" value="Genomic_DNA"/>
</dbReference>
<keyword evidence="4" id="KW-1185">Reference proteome</keyword>
<accession>A0ABX1U1R2</accession>
<gene>
    <name evidence="3" type="ORF">E4Q23_15520</name>
</gene>
<feature type="domain" description="TIR" evidence="2">
    <location>
        <begin position="785"/>
        <end position="901"/>
    </location>
</feature>
<feature type="transmembrane region" description="Helical" evidence="1">
    <location>
        <begin position="119"/>
        <end position="137"/>
    </location>
</feature>
<evidence type="ECO:0000256" key="1">
    <source>
        <dbReference type="SAM" id="Phobius"/>
    </source>
</evidence>
<evidence type="ECO:0000259" key="2">
    <source>
        <dbReference type="Pfam" id="PF13676"/>
    </source>
</evidence>
<evidence type="ECO:0000313" key="4">
    <source>
        <dbReference type="Proteomes" id="UP000749010"/>
    </source>
</evidence>
<protein>
    <submittedName>
        <fullName evidence="3">Toll/interleukin-1 receptor domain-containing protein</fullName>
    </submittedName>
</protein>
<organism evidence="3 4">
    <name type="scientific">Candidatus Accumulibacter phosphatis</name>
    <dbReference type="NCBI Taxonomy" id="327160"/>
    <lineage>
        <taxon>Bacteria</taxon>
        <taxon>Pseudomonadati</taxon>
        <taxon>Pseudomonadota</taxon>
        <taxon>Betaproteobacteria</taxon>
        <taxon>Candidatus Accumulibacter</taxon>
    </lineage>
</organism>
<comment type="caution">
    <text evidence="3">The sequence shown here is derived from an EMBL/GenBank/DDBJ whole genome shotgun (WGS) entry which is preliminary data.</text>
</comment>
<dbReference type="Pfam" id="PF13676">
    <property type="entry name" value="TIR_2"/>
    <property type="match status" value="1"/>
</dbReference>
<reference evidence="3 4" key="1">
    <citation type="submission" date="2019-03" db="EMBL/GenBank/DDBJ databases">
        <title>Metabolic reconstructions from genomes of highly enriched 'Candidatus Accumulibacter' and 'Candidatus Competibacter' bioreactor populations.</title>
        <authorList>
            <person name="Annavajhala M.K."/>
            <person name="Welles L."/>
            <person name="Abbas B."/>
            <person name="Sorokin D."/>
            <person name="Park H."/>
            <person name="Van Loosdrecht M."/>
            <person name="Chandran K."/>
        </authorList>
    </citation>
    <scope>NUCLEOTIDE SEQUENCE [LARGE SCALE GENOMIC DNA]</scope>
    <source>
        <strain evidence="3 4">SBR_S</strain>
    </source>
</reference>
<feature type="transmembrane region" description="Helical" evidence="1">
    <location>
        <begin position="197"/>
        <end position="214"/>
    </location>
</feature>
<dbReference type="Proteomes" id="UP000749010">
    <property type="component" value="Unassembled WGS sequence"/>
</dbReference>